<dbReference type="VEuPathDB" id="VectorBase:SCAU008843"/>
<comment type="similarity">
    <text evidence="2 6">Belongs to the GMC oxidoreductase family.</text>
</comment>
<keyword evidence="10" id="KW-1185">Reference proteome</keyword>
<dbReference type="Proteomes" id="UP000095300">
    <property type="component" value="Unassembled WGS sequence"/>
</dbReference>
<dbReference type="PANTHER" id="PTHR11552:SF147">
    <property type="entry name" value="CHOLINE DEHYDROGENASE, MITOCHONDRIAL"/>
    <property type="match status" value="1"/>
</dbReference>
<organism evidence="9 10">
    <name type="scientific">Stomoxys calcitrans</name>
    <name type="common">Stable fly</name>
    <name type="synonym">Conops calcitrans</name>
    <dbReference type="NCBI Taxonomy" id="35570"/>
    <lineage>
        <taxon>Eukaryota</taxon>
        <taxon>Metazoa</taxon>
        <taxon>Ecdysozoa</taxon>
        <taxon>Arthropoda</taxon>
        <taxon>Hexapoda</taxon>
        <taxon>Insecta</taxon>
        <taxon>Pterygota</taxon>
        <taxon>Neoptera</taxon>
        <taxon>Endopterygota</taxon>
        <taxon>Diptera</taxon>
        <taxon>Brachycera</taxon>
        <taxon>Muscomorpha</taxon>
        <taxon>Muscoidea</taxon>
        <taxon>Muscidae</taxon>
        <taxon>Stomoxys</taxon>
    </lineage>
</organism>
<reference evidence="9" key="1">
    <citation type="submission" date="2020-05" db="UniProtKB">
        <authorList>
            <consortium name="EnsemblMetazoa"/>
        </authorList>
    </citation>
    <scope>IDENTIFICATION</scope>
    <source>
        <strain evidence="9">USDA</strain>
    </source>
</reference>
<protein>
    <recommendedName>
        <fullName evidence="7 8">Glucose-methanol-choline oxidoreductase N-terminal domain-containing protein</fullName>
    </recommendedName>
</protein>
<dbReference type="PANTHER" id="PTHR11552">
    <property type="entry name" value="GLUCOSE-METHANOL-CHOLINE GMC OXIDOREDUCTASE"/>
    <property type="match status" value="1"/>
</dbReference>
<dbReference type="Gene3D" id="3.30.560.10">
    <property type="entry name" value="Glucose Oxidase, domain 3"/>
    <property type="match status" value="1"/>
</dbReference>
<dbReference type="PIRSF" id="PIRSF000137">
    <property type="entry name" value="Alcohol_oxidase"/>
    <property type="match status" value="1"/>
</dbReference>
<evidence type="ECO:0000256" key="6">
    <source>
        <dbReference type="RuleBase" id="RU003968"/>
    </source>
</evidence>
<evidence type="ECO:0000256" key="1">
    <source>
        <dbReference type="ARBA" id="ARBA00001974"/>
    </source>
</evidence>
<gene>
    <name evidence="9" type="primary">106085748</name>
</gene>
<dbReference type="Pfam" id="PF00732">
    <property type="entry name" value="GMC_oxred_N"/>
    <property type="match status" value="1"/>
</dbReference>
<dbReference type="GO" id="GO:0050660">
    <property type="term" value="F:flavin adenine dinucleotide binding"/>
    <property type="evidence" value="ECO:0007669"/>
    <property type="project" value="InterPro"/>
</dbReference>
<feature type="domain" description="Glucose-methanol-choline oxidoreductase N-terminal" evidence="7">
    <location>
        <begin position="144"/>
        <end position="167"/>
    </location>
</feature>
<dbReference type="InterPro" id="IPR012132">
    <property type="entry name" value="GMC_OxRdtase"/>
</dbReference>
<dbReference type="Pfam" id="PF05199">
    <property type="entry name" value="GMC_oxred_C"/>
    <property type="match status" value="1"/>
</dbReference>
<dbReference type="AlphaFoldDB" id="A0A1I8PKB7"/>
<sequence length="627" mass="69316">MSLAGGSSLAGLAASQCPTSSVGTVNTLVSLLVEGIFTAQCSLTNPGLWPEDYAEEALRNGLEIYDFVIIGAGSAGSVLASRLSENPQWKVLVLEAGGDPPVESEIPGLFLALQHSEHSFSYLTEPNGLACKAFENERCHWPKGKTIGGSGAMNLMAYVRGNRHDYDHWCLEVSVGWCYHDVWPYFQKSITPQGNATHPRGHVNLQPFGRFYEDMTSVIMQAAAELQQPMVKDFVEGSYVGYAHVQGTLENGRRSSTGKSYLAKVARSRTNLKVIKNAQVTKLNFDETGKRVTSVDFVLQDRKLAKAKIGREAIVSAGTVDTPKLLMLSGIGPANELMALNIPIYHNLPVGKNLQDRVVVWTFFRIPAELPKPWTNLNITYQYLLDNEGPLSSIGASSLIGFIKAKTSSSQLYPDIEVLHVAFRRGDVADMLTFANALGMKQPLKDYFKQEIQKSDILSVVILPARPKSRGVIKLKTSSYKDPPVIDAGYFTATEDLELTMLGLDYLVLLENTSFFRENGYQLMQLPLEECQRLRFKSSAYWHCYASHMATTCYHPVGTVKMGSKHDESTCVDPELKLKGVENLRVVDASIMPYITSGNTNAPTIMIAEKAADMIKKQWGMVREYWG</sequence>
<evidence type="ECO:0000256" key="5">
    <source>
        <dbReference type="PIRSR" id="PIRSR000137-2"/>
    </source>
</evidence>
<keyword evidence="3 6" id="KW-0285">Flavoprotein</keyword>
<evidence type="ECO:0000259" key="7">
    <source>
        <dbReference type="PROSITE" id="PS00623"/>
    </source>
</evidence>
<dbReference type="STRING" id="35570.A0A1I8PKB7"/>
<dbReference type="InterPro" id="IPR036188">
    <property type="entry name" value="FAD/NAD-bd_sf"/>
</dbReference>
<dbReference type="PROSITE" id="PS00623">
    <property type="entry name" value="GMC_OXRED_1"/>
    <property type="match status" value="1"/>
</dbReference>
<comment type="cofactor">
    <cofactor evidence="1 5">
        <name>FAD</name>
        <dbReference type="ChEBI" id="CHEBI:57692"/>
    </cofactor>
</comment>
<dbReference type="EnsemblMetazoa" id="SCAU008843-RA">
    <property type="protein sequence ID" value="SCAU008843-PA"/>
    <property type="gene ID" value="SCAU008843"/>
</dbReference>
<feature type="binding site" evidence="5">
    <location>
        <position position="280"/>
    </location>
    <ligand>
        <name>FAD</name>
        <dbReference type="ChEBI" id="CHEBI:57692"/>
    </ligand>
</feature>
<dbReference type="GO" id="GO:0016614">
    <property type="term" value="F:oxidoreductase activity, acting on CH-OH group of donors"/>
    <property type="evidence" value="ECO:0007669"/>
    <property type="project" value="InterPro"/>
</dbReference>
<feature type="domain" description="Glucose-methanol-choline oxidoreductase N-terminal" evidence="8">
    <location>
        <begin position="318"/>
        <end position="332"/>
    </location>
</feature>
<dbReference type="PROSITE" id="PS00624">
    <property type="entry name" value="GMC_OXRED_2"/>
    <property type="match status" value="1"/>
</dbReference>
<accession>A0A1I8PKB7</accession>
<dbReference type="SUPFAM" id="SSF54373">
    <property type="entry name" value="FAD-linked reductases, C-terminal domain"/>
    <property type="match status" value="1"/>
</dbReference>
<keyword evidence="4 5" id="KW-0274">FAD</keyword>
<evidence type="ECO:0000313" key="9">
    <source>
        <dbReference type="EnsemblMetazoa" id="SCAU008843-PA"/>
    </source>
</evidence>
<proteinExistence type="inferred from homology"/>
<dbReference type="Gene3D" id="3.50.50.60">
    <property type="entry name" value="FAD/NAD(P)-binding domain"/>
    <property type="match status" value="1"/>
</dbReference>
<evidence type="ECO:0000313" key="10">
    <source>
        <dbReference type="Proteomes" id="UP000095300"/>
    </source>
</evidence>
<dbReference type="SUPFAM" id="SSF51905">
    <property type="entry name" value="FAD/NAD(P)-binding domain"/>
    <property type="match status" value="1"/>
</dbReference>
<evidence type="ECO:0000256" key="4">
    <source>
        <dbReference type="ARBA" id="ARBA00022827"/>
    </source>
</evidence>
<dbReference type="InterPro" id="IPR007867">
    <property type="entry name" value="GMC_OxRtase_C"/>
</dbReference>
<evidence type="ECO:0000259" key="8">
    <source>
        <dbReference type="PROSITE" id="PS00624"/>
    </source>
</evidence>
<evidence type="ECO:0000256" key="2">
    <source>
        <dbReference type="ARBA" id="ARBA00010790"/>
    </source>
</evidence>
<dbReference type="InterPro" id="IPR000172">
    <property type="entry name" value="GMC_OxRdtase_N"/>
</dbReference>
<name>A0A1I8PKB7_STOCA</name>
<evidence type="ECO:0000256" key="3">
    <source>
        <dbReference type="ARBA" id="ARBA00022630"/>
    </source>
</evidence>